<evidence type="ECO:0000313" key="2">
    <source>
        <dbReference type="EMBL" id="KAF5244123.1"/>
    </source>
</evidence>
<reference evidence="2" key="1">
    <citation type="submission" date="2020-02" db="EMBL/GenBank/DDBJ databases">
        <title>Identification and distribution of gene clusters putatively required for synthesis of sphingolipid metabolism inhibitors in phylogenetically diverse species of the filamentous fungus Fusarium.</title>
        <authorList>
            <person name="Kim H.-S."/>
            <person name="Busman M."/>
            <person name="Brown D.W."/>
            <person name="Divon H."/>
            <person name="Uhlig S."/>
            <person name="Proctor R.H."/>
        </authorList>
    </citation>
    <scope>NUCLEOTIDE SEQUENCE [LARGE SCALE GENOMIC DNA]</scope>
    <source>
        <strain evidence="2">NRRL 39464</strain>
    </source>
</reference>
<organism evidence="2 3">
    <name type="scientific">Fusarium oxysporum</name>
    <name type="common">Fusarium vascular wilt</name>
    <dbReference type="NCBI Taxonomy" id="5507"/>
    <lineage>
        <taxon>Eukaryota</taxon>
        <taxon>Fungi</taxon>
        <taxon>Dikarya</taxon>
        <taxon>Ascomycota</taxon>
        <taxon>Pezizomycotina</taxon>
        <taxon>Sordariomycetes</taxon>
        <taxon>Hypocreomycetidae</taxon>
        <taxon>Hypocreales</taxon>
        <taxon>Nectriaceae</taxon>
        <taxon>Fusarium</taxon>
        <taxon>Fusarium oxysporum species complex</taxon>
    </lineage>
</organism>
<protein>
    <submittedName>
        <fullName evidence="2">Uncharacterized protein</fullName>
    </submittedName>
</protein>
<dbReference type="AlphaFoldDB" id="A0A8H4ZC95"/>
<proteinExistence type="predicted"/>
<gene>
    <name evidence="2" type="ORF">FOXYS1_15268</name>
</gene>
<evidence type="ECO:0000256" key="1">
    <source>
        <dbReference type="SAM" id="MobiDB-lite"/>
    </source>
</evidence>
<name>A0A8H4ZC95_FUSOX</name>
<comment type="caution">
    <text evidence="2">The sequence shown here is derived from an EMBL/GenBank/DDBJ whole genome shotgun (WGS) entry which is preliminary data.</text>
</comment>
<accession>A0A8H4ZC95</accession>
<dbReference type="Proteomes" id="UP000558688">
    <property type="component" value="Unassembled WGS sequence"/>
</dbReference>
<sequence>MDHNIFRYGLIQGTSAFSSRSNDNIAYVTRNGTVSSVRNEDGRFLAALQSTLQRFDIEKPQIQHISTKSGLEVYIQFSGWQRFVGLSWEGDSCKAIAELPRGLKNVVVELRKGTAVVPLGPASLERPTYRIDDRDIYTILFDPEAYNGFVVVFSADDAQRTGIRTISQPLACRGPLCQVVEASGLQLAKSRNLACAPKARPEVLRADPQRPNNVIDKDTSAGSHASSPGGDRQHVQGTQDLDGPTEDATGDDRQIVHDAEEPDCPTENTTEGFEEHRISNEDMEKKIGDCLSENRTSPYEVTELCAMFPGCEPESLVRAWYRVRERMVRKKRTELSSLHGSRAYTAANKTKYAANGATIIVRR</sequence>
<feature type="region of interest" description="Disordered" evidence="1">
    <location>
        <begin position="202"/>
        <end position="251"/>
    </location>
</feature>
<evidence type="ECO:0000313" key="3">
    <source>
        <dbReference type="Proteomes" id="UP000558688"/>
    </source>
</evidence>
<dbReference type="EMBL" id="JAAFOW010003940">
    <property type="protein sequence ID" value="KAF5244123.1"/>
    <property type="molecule type" value="Genomic_DNA"/>
</dbReference>